<evidence type="ECO:0000256" key="1">
    <source>
        <dbReference type="SAM" id="MobiDB-lite"/>
    </source>
</evidence>
<proteinExistence type="predicted"/>
<organism evidence="2 3">
    <name type="scientific">Phytophthora sojae (strain P6497)</name>
    <name type="common">Soybean stem and root rot agent</name>
    <name type="synonym">Phytophthora megasperma f. sp. glycines</name>
    <dbReference type="NCBI Taxonomy" id="1094619"/>
    <lineage>
        <taxon>Eukaryota</taxon>
        <taxon>Sar</taxon>
        <taxon>Stramenopiles</taxon>
        <taxon>Oomycota</taxon>
        <taxon>Peronosporomycetes</taxon>
        <taxon>Peronosporales</taxon>
        <taxon>Peronosporaceae</taxon>
        <taxon>Phytophthora</taxon>
    </lineage>
</organism>
<dbReference type="GeneID" id="20645284"/>
<accession>G4YWZ0</accession>
<dbReference type="Proteomes" id="UP000002640">
    <property type="component" value="Unassembled WGS sequence"/>
</dbReference>
<dbReference type="AlphaFoldDB" id="G4YWZ0"/>
<evidence type="ECO:0000313" key="3">
    <source>
        <dbReference type="Proteomes" id="UP000002640"/>
    </source>
</evidence>
<gene>
    <name evidence="2" type="ORF">PHYSODRAFT_325602</name>
</gene>
<feature type="region of interest" description="Disordered" evidence="1">
    <location>
        <begin position="57"/>
        <end position="101"/>
    </location>
</feature>
<dbReference type="EMBL" id="JH159152">
    <property type="protein sequence ID" value="EGZ24488.1"/>
    <property type="molecule type" value="Genomic_DNA"/>
</dbReference>
<keyword evidence="3" id="KW-1185">Reference proteome</keyword>
<sequence>MVIADRVCRAIHTVAQRRRFAPAPATTGLSLRCCSLASCKGIDVGCVLLLGAAASLTRSGGSEPASGAERVLGESRRDHGESKRAGKMTPPGKIREPARRL</sequence>
<feature type="compositionally biased region" description="Basic and acidic residues" evidence="1">
    <location>
        <begin position="71"/>
        <end position="84"/>
    </location>
</feature>
<reference evidence="2 3" key="1">
    <citation type="journal article" date="2006" name="Science">
        <title>Phytophthora genome sequences uncover evolutionary origins and mechanisms of pathogenesis.</title>
        <authorList>
            <person name="Tyler B.M."/>
            <person name="Tripathy S."/>
            <person name="Zhang X."/>
            <person name="Dehal P."/>
            <person name="Jiang R.H."/>
            <person name="Aerts A."/>
            <person name="Arredondo F.D."/>
            <person name="Baxter L."/>
            <person name="Bensasson D."/>
            <person name="Beynon J.L."/>
            <person name="Chapman J."/>
            <person name="Damasceno C.M."/>
            <person name="Dorrance A.E."/>
            <person name="Dou D."/>
            <person name="Dickerman A.W."/>
            <person name="Dubchak I.L."/>
            <person name="Garbelotto M."/>
            <person name="Gijzen M."/>
            <person name="Gordon S.G."/>
            <person name="Govers F."/>
            <person name="Grunwald N.J."/>
            <person name="Huang W."/>
            <person name="Ivors K.L."/>
            <person name="Jones R.W."/>
            <person name="Kamoun S."/>
            <person name="Krampis K."/>
            <person name="Lamour K.H."/>
            <person name="Lee M.K."/>
            <person name="McDonald W.H."/>
            <person name="Medina M."/>
            <person name="Meijer H.J."/>
            <person name="Nordberg E.K."/>
            <person name="Maclean D.J."/>
            <person name="Ospina-Giraldo M.D."/>
            <person name="Morris P.F."/>
            <person name="Phuntumart V."/>
            <person name="Putnam N.H."/>
            <person name="Rash S."/>
            <person name="Rose J.K."/>
            <person name="Sakihama Y."/>
            <person name="Salamov A.A."/>
            <person name="Savidor A."/>
            <person name="Scheuring C.F."/>
            <person name="Smith B.M."/>
            <person name="Sobral B.W."/>
            <person name="Terry A."/>
            <person name="Torto-Alalibo T.A."/>
            <person name="Win J."/>
            <person name="Xu Z."/>
            <person name="Zhang H."/>
            <person name="Grigoriev I.V."/>
            <person name="Rokhsar D.S."/>
            <person name="Boore J.L."/>
        </authorList>
    </citation>
    <scope>NUCLEOTIDE SEQUENCE [LARGE SCALE GENOMIC DNA]</scope>
    <source>
        <strain evidence="2 3">P6497</strain>
    </source>
</reference>
<dbReference type="InParanoid" id="G4YWZ0"/>
<name>G4YWZ0_PHYSP</name>
<protein>
    <submittedName>
        <fullName evidence="2">Uncharacterized protein</fullName>
    </submittedName>
</protein>
<dbReference type="RefSeq" id="XP_009519776.1">
    <property type="nucleotide sequence ID" value="XM_009521481.1"/>
</dbReference>
<dbReference type="KEGG" id="psoj:PHYSODRAFT_325602"/>
<evidence type="ECO:0000313" key="2">
    <source>
        <dbReference type="EMBL" id="EGZ24488.1"/>
    </source>
</evidence>